<protein>
    <submittedName>
        <fullName evidence="1">Uncharacterized protein</fullName>
    </submittedName>
</protein>
<accession>A0A432PB55</accession>
<comment type="caution">
    <text evidence="1">The sequence shown here is derived from an EMBL/GenBank/DDBJ whole genome shotgun (WGS) entry which is preliminary data.</text>
</comment>
<dbReference type="Proteomes" id="UP000278823">
    <property type="component" value="Unassembled WGS sequence"/>
</dbReference>
<sequence>MRRFIRGFLIRPIVSFLLFTGLVLSFPVIATASEEKPAAWENEMGRFLRQDDCAQAWKAVWKEARKGNAAALTALYYAISSTSIIPPSYFPPSRDLMVEQLGNHIIALAIYSRKDEKQFGEELRQHGIPDGLFGEYVEPDVSGKIQSVNGCFKSKRNLDDCYATAVKLRLIPSFEQYVTWMDNAPRPAFCLPRGKSPGLIK</sequence>
<dbReference type="RefSeq" id="WP_126925080.1">
    <property type="nucleotide sequence ID" value="NZ_ML133706.1"/>
</dbReference>
<keyword evidence="2" id="KW-1185">Reference proteome</keyword>
<proteinExistence type="predicted"/>
<dbReference type="AlphaFoldDB" id="A0A432PB55"/>
<evidence type="ECO:0000313" key="2">
    <source>
        <dbReference type="Proteomes" id="UP000278823"/>
    </source>
</evidence>
<gene>
    <name evidence="1" type="ORF">EFQ99_32515</name>
</gene>
<organism evidence="1 2">
    <name type="scientific">Rhizobium vallis</name>
    <dbReference type="NCBI Taxonomy" id="634290"/>
    <lineage>
        <taxon>Bacteria</taxon>
        <taxon>Pseudomonadati</taxon>
        <taxon>Pseudomonadota</taxon>
        <taxon>Alphaproteobacteria</taxon>
        <taxon>Hyphomicrobiales</taxon>
        <taxon>Rhizobiaceae</taxon>
        <taxon>Rhizobium/Agrobacterium group</taxon>
        <taxon>Rhizobium</taxon>
    </lineage>
</organism>
<name>A0A432PB55_9HYPH</name>
<dbReference type="EMBL" id="RJTH01000023">
    <property type="protein sequence ID" value="RUM18841.1"/>
    <property type="molecule type" value="Genomic_DNA"/>
</dbReference>
<dbReference type="OrthoDB" id="8386648at2"/>
<reference evidence="2" key="1">
    <citation type="submission" date="2018-11" db="EMBL/GenBank/DDBJ databases">
        <title>Rhizobium chutanense sp. nov., isolated from root nodules of Phaseolus vulgaris in China.</title>
        <authorList>
            <person name="Huo Y."/>
        </authorList>
    </citation>
    <scope>NUCLEOTIDE SEQUENCE [LARGE SCALE GENOMIC DNA]</scope>
    <source>
        <strain evidence="2">CCBAU 65647</strain>
    </source>
</reference>
<evidence type="ECO:0000313" key="1">
    <source>
        <dbReference type="EMBL" id="RUM18841.1"/>
    </source>
</evidence>